<dbReference type="CDD" id="cd18001">
    <property type="entry name" value="DEXHc_ERCC6L"/>
    <property type="match status" value="1"/>
</dbReference>
<comment type="subcellular location">
    <subcellularLocation>
        <location evidence="1">Chromosome</location>
        <location evidence="1">Centromere</location>
        <location evidence="1">Kinetochore</location>
    </subcellularLocation>
</comment>
<sequence>MDENILNTSAKLAHISLEDKTPLSDLTNTTKGIEGKESLPDKESQEKYNKLITKAKKYTGEGQVRNAMDMNKEALKICYSEKLAKKIAKMEAYLKEYGDDSEGDEDEDEEEVSGLIHVGNGFYLYKDLYNRLYAHQKEGILWMWTLHKRKKGGILGDDMGLGKTIQVIAFLSGMFDMERANHILIVMPVALVVNWENEFNKWAPGINVTAYHGSSKRERERSLTKVQRRGGVCITTYGMVVTSWEQLGQKDGREFVWDYMILDEGHKIKNPTKTTKGVHNIPAKNRLILTGTPIQNNLKELWSLFDFAHHGTLLGTARTFKMEFDTPITRSREKDATVYEKRLGSEMSEALKKIISPYFLRRTKAEVTKKKLVDGEMDEGTKDCASMPTLTRKNELVIWLFLTQTQQKIYEDFLELDDIKELLMTTKSPLVALTVLKKICDHPRLLSTRACAQLGLDGHEGLDEDMLDAPEALESAATKIQYIADDILIQESGKLIVLIELLDNLKSEGHRCLVFSQSRKMLDIIQKLITNRGHKIMRLDGTVTHVADREQRIQKFQTDNRYTVFLLTTQVGGVGLTLTAADRVVIYDPSWNPATDAQAVDRVFRIGQDKNVVIYRLITCGTVEEKIYRRQIFKDSINRQTTGNSKNPYRYFTKQDLKELFKLETPRHSTTQQQLQEMHTTDRRSDNKLDAHIAYLHTLEIFGVSDHDLMFSQEIKFEDEDEEETAVQSYNNTGSVNQQSNDYIQSRIQRAQQLIEMESSAPQNNSERFPEKKATTFTADRQNVPAYIPKPTNTTSYNNTFLPPRVMETIDLTSNSTPVKNTYPQSPICIDDEEMMSPIDVKNVKIKKEHEIKTETSKQLFVTHVKEETMDMSIKEENIESDTSIVSENSVSPNISSNHSPIKSSDNKYINGSTDDPRAKPSDNINDGTMDNQTKQSDMSSDGTMDDQTVVHLPNDNMNISQTENIDQQFSSNHNSATDNSHRPEKTSNSECRQDSKQKHNISSPRTSVSANSPFKVPQIPVNSPFRTPKQKERVIEEELIISPDASSPLLSLQPRSGISRNLYMSSQGARLNMSLMGRSPDSPFPRKPSSTSSDLQSTLVQDSPLSSSYESQKSTKTLVDESPVLAHLSKQFNSGSVTDDISPIVNSKGTPCIEDSCEESESDIEAEESPVIARKSMPRRKVIGSSDEEDNLVENQDGEEMVDDDDEDMFDEDDNEEEDVGSEEEPEGEDVEYEGNDIGVNGHGDDEDEEYDGSFIDDGEDDEESYDDEESEDEEDGFENLTEDLKLQFNECVDKCRLSYKAKDYETALAFVLQGLEIYPDPDLQKQALKIHQKINNTN</sequence>
<feature type="compositionally biased region" description="Polar residues" evidence="22">
    <location>
        <begin position="1089"/>
        <end position="1118"/>
    </location>
</feature>
<dbReference type="InterPro" id="IPR038718">
    <property type="entry name" value="SNF2-like_sf"/>
</dbReference>
<keyword evidence="11" id="KW-0802">TPR repeat</keyword>
<dbReference type="EMBL" id="JAZGQO010000002">
    <property type="protein sequence ID" value="KAK6191517.1"/>
    <property type="molecule type" value="Genomic_DNA"/>
</dbReference>
<dbReference type="GO" id="GO:0003678">
    <property type="term" value="F:DNA helicase activity"/>
    <property type="evidence" value="ECO:0007669"/>
    <property type="project" value="UniProtKB-EC"/>
</dbReference>
<comment type="catalytic activity">
    <reaction evidence="18">
        <text>ATP + H2O = ADP + phosphate + H(+)</text>
        <dbReference type="Rhea" id="RHEA:13065"/>
        <dbReference type="ChEBI" id="CHEBI:15377"/>
        <dbReference type="ChEBI" id="CHEBI:15378"/>
        <dbReference type="ChEBI" id="CHEBI:30616"/>
        <dbReference type="ChEBI" id="CHEBI:43474"/>
        <dbReference type="ChEBI" id="CHEBI:456216"/>
        <dbReference type="EC" id="3.6.4.12"/>
    </reaction>
</comment>
<evidence type="ECO:0000256" key="17">
    <source>
        <dbReference type="ARBA" id="ARBA00023328"/>
    </source>
</evidence>
<dbReference type="SMART" id="SM00490">
    <property type="entry name" value="HELICc"/>
    <property type="match status" value="1"/>
</dbReference>
<comment type="similarity">
    <text evidence="2">Belongs to the SNF2/RAD54 helicase family.</text>
</comment>
<feature type="region of interest" description="Disordered" evidence="22">
    <location>
        <begin position="970"/>
        <end position="1031"/>
    </location>
</feature>
<evidence type="ECO:0000256" key="22">
    <source>
        <dbReference type="SAM" id="MobiDB-lite"/>
    </source>
</evidence>
<feature type="compositionally biased region" description="Polar residues" evidence="22">
    <location>
        <begin position="923"/>
        <end position="947"/>
    </location>
</feature>
<dbReference type="Gene3D" id="3.40.50.300">
    <property type="entry name" value="P-loop containing nucleotide triphosphate hydrolases"/>
    <property type="match status" value="1"/>
</dbReference>
<dbReference type="GO" id="GO:0000776">
    <property type="term" value="C:kinetochore"/>
    <property type="evidence" value="ECO:0007669"/>
    <property type="project" value="UniProtKB-KW"/>
</dbReference>
<evidence type="ECO:0000256" key="2">
    <source>
        <dbReference type="ARBA" id="ARBA00007025"/>
    </source>
</evidence>
<evidence type="ECO:0000256" key="18">
    <source>
        <dbReference type="ARBA" id="ARBA00047995"/>
    </source>
</evidence>
<dbReference type="Pfam" id="PF00176">
    <property type="entry name" value="SNF2-rel_dom"/>
    <property type="match status" value="1"/>
</dbReference>
<evidence type="ECO:0000256" key="19">
    <source>
        <dbReference type="ARBA" id="ARBA00058190"/>
    </source>
</evidence>
<keyword evidence="14" id="KW-0067">ATP-binding</keyword>
<feature type="domain" description="Helicase C-terminal" evidence="24">
    <location>
        <begin position="497"/>
        <end position="658"/>
    </location>
</feature>
<feature type="compositionally biased region" description="Acidic residues" evidence="22">
    <location>
        <begin position="1246"/>
        <end position="1282"/>
    </location>
</feature>
<dbReference type="GO" id="GO:0003677">
    <property type="term" value="F:DNA binding"/>
    <property type="evidence" value="ECO:0007669"/>
    <property type="project" value="UniProtKB-KW"/>
</dbReference>
<keyword evidence="12" id="KW-0347">Helicase</keyword>
<dbReference type="PROSITE" id="PS51192">
    <property type="entry name" value="HELICASE_ATP_BIND_1"/>
    <property type="match status" value="1"/>
</dbReference>
<evidence type="ECO:0000256" key="9">
    <source>
        <dbReference type="ARBA" id="ARBA00022776"/>
    </source>
</evidence>
<evidence type="ECO:0000256" key="11">
    <source>
        <dbReference type="ARBA" id="ARBA00022803"/>
    </source>
</evidence>
<dbReference type="InterPro" id="IPR050496">
    <property type="entry name" value="SNF2_RAD54_helicase_repair"/>
</dbReference>
<keyword evidence="4" id="KW-0158">Chromosome</keyword>
<organism evidence="25 26">
    <name type="scientific">Patella caerulea</name>
    <name type="common">Rayed Mediterranean limpet</name>
    <dbReference type="NCBI Taxonomy" id="87958"/>
    <lineage>
        <taxon>Eukaryota</taxon>
        <taxon>Metazoa</taxon>
        <taxon>Spiralia</taxon>
        <taxon>Lophotrochozoa</taxon>
        <taxon>Mollusca</taxon>
        <taxon>Gastropoda</taxon>
        <taxon>Patellogastropoda</taxon>
        <taxon>Patelloidea</taxon>
        <taxon>Patellidae</taxon>
        <taxon>Patella</taxon>
    </lineage>
</organism>
<evidence type="ECO:0000256" key="4">
    <source>
        <dbReference type="ARBA" id="ARBA00022454"/>
    </source>
</evidence>
<feature type="domain" description="Helicase ATP-binding" evidence="23">
    <location>
        <begin position="144"/>
        <end position="311"/>
    </location>
</feature>
<evidence type="ECO:0000256" key="12">
    <source>
        <dbReference type="ARBA" id="ARBA00022806"/>
    </source>
</evidence>
<keyword evidence="26" id="KW-1185">Reference proteome</keyword>
<dbReference type="FunFam" id="3.40.50.10810:FF:000029">
    <property type="entry name" value="ERCC excision repair 6-like, spindle assembly checkpoint helicase"/>
    <property type="match status" value="1"/>
</dbReference>
<dbReference type="Gene3D" id="3.40.50.10810">
    <property type="entry name" value="Tandem AAA-ATPase domain"/>
    <property type="match status" value="1"/>
</dbReference>
<dbReference type="InterPro" id="IPR049730">
    <property type="entry name" value="SNF2/RAD54-like_C"/>
</dbReference>
<dbReference type="Pfam" id="PF00271">
    <property type="entry name" value="Helicase_C"/>
    <property type="match status" value="1"/>
</dbReference>
<dbReference type="GO" id="GO:0005524">
    <property type="term" value="F:ATP binding"/>
    <property type="evidence" value="ECO:0007669"/>
    <property type="project" value="UniProtKB-KW"/>
</dbReference>
<feature type="region of interest" description="Disordered" evidence="22">
    <location>
        <begin position="1074"/>
        <end position="1119"/>
    </location>
</feature>
<keyword evidence="8" id="KW-0547">Nucleotide-binding</keyword>
<evidence type="ECO:0000256" key="21">
    <source>
        <dbReference type="ARBA" id="ARBA00081913"/>
    </source>
</evidence>
<evidence type="ECO:0000256" key="6">
    <source>
        <dbReference type="ARBA" id="ARBA00022618"/>
    </source>
</evidence>
<evidence type="ECO:0000259" key="24">
    <source>
        <dbReference type="PROSITE" id="PS51194"/>
    </source>
</evidence>
<keyword evidence="17" id="KW-0137">Centromere</keyword>
<evidence type="ECO:0000256" key="16">
    <source>
        <dbReference type="ARBA" id="ARBA00023306"/>
    </source>
</evidence>
<evidence type="ECO:0000256" key="10">
    <source>
        <dbReference type="ARBA" id="ARBA00022801"/>
    </source>
</evidence>
<feature type="region of interest" description="Disordered" evidence="22">
    <location>
        <begin position="720"/>
        <end position="741"/>
    </location>
</feature>
<dbReference type="InterPro" id="IPR000330">
    <property type="entry name" value="SNF2_N"/>
</dbReference>
<evidence type="ECO:0000256" key="20">
    <source>
        <dbReference type="ARBA" id="ARBA00068237"/>
    </source>
</evidence>
<feature type="compositionally biased region" description="Basic and acidic residues" evidence="22">
    <location>
        <begin position="980"/>
        <end position="998"/>
    </location>
</feature>
<comment type="function">
    <text evidence="19">DNA helicase that acts as a tension sensor that associates with catenated DNA which is stretched under tension until it is resolved during anaphase. Functions as ATP-dependent DNA translocase. Can promote Holliday junction branch migration (in vitro).</text>
</comment>
<evidence type="ECO:0000256" key="1">
    <source>
        <dbReference type="ARBA" id="ARBA00004629"/>
    </source>
</evidence>
<evidence type="ECO:0000256" key="3">
    <source>
        <dbReference type="ARBA" id="ARBA00012551"/>
    </source>
</evidence>
<dbReference type="PROSITE" id="PS51194">
    <property type="entry name" value="HELICASE_CTER"/>
    <property type="match status" value="1"/>
</dbReference>
<dbReference type="InterPro" id="IPR001650">
    <property type="entry name" value="Helicase_C-like"/>
</dbReference>
<gene>
    <name evidence="25" type="ORF">SNE40_003182</name>
</gene>
<keyword evidence="6" id="KW-0132">Cell division</keyword>
<dbReference type="EC" id="3.6.4.12" evidence="3"/>
<evidence type="ECO:0000259" key="23">
    <source>
        <dbReference type="PROSITE" id="PS51192"/>
    </source>
</evidence>
<name>A0AAN8KA40_PATCE</name>
<evidence type="ECO:0000256" key="15">
    <source>
        <dbReference type="ARBA" id="ARBA00023125"/>
    </source>
</evidence>
<accession>A0AAN8KA40</accession>
<feature type="compositionally biased region" description="Polar residues" evidence="22">
    <location>
        <begin position="726"/>
        <end position="741"/>
    </location>
</feature>
<dbReference type="InterPro" id="IPR014001">
    <property type="entry name" value="Helicase_ATP-bd"/>
</dbReference>
<dbReference type="Proteomes" id="UP001347796">
    <property type="component" value="Unassembled WGS sequence"/>
</dbReference>
<keyword evidence="5" id="KW-0597">Phosphoprotein</keyword>
<evidence type="ECO:0000313" key="25">
    <source>
        <dbReference type="EMBL" id="KAK6191517.1"/>
    </source>
</evidence>
<dbReference type="CDD" id="cd18793">
    <property type="entry name" value="SF2_C_SNF"/>
    <property type="match status" value="1"/>
</dbReference>
<feature type="region of interest" description="Disordered" evidence="22">
    <location>
        <begin position="1136"/>
        <end position="1282"/>
    </location>
</feature>
<feature type="region of interest" description="Disordered" evidence="22">
    <location>
        <begin position="875"/>
        <end position="951"/>
    </location>
</feature>
<feature type="compositionally biased region" description="Polar residues" evidence="22">
    <location>
        <begin position="1136"/>
        <end position="1150"/>
    </location>
</feature>
<dbReference type="InterPro" id="IPR027417">
    <property type="entry name" value="P-loop_NTPase"/>
</dbReference>
<keyword evidence="15" id="KW-0238">DNA-binding</keyword>
<evidence type="ECO:0000256" key="8">
    <source>
        <dbReference type="ARBA" id="ARBA00022741"/>
    </source>
</evidence>
<dbReference type="GO" id="GO:0015616">
    <property type="term" value="F:DNA translocase activity"/>
    <property type="evidence" value="ECO:0007669"/>
    <property type="project" value="TreeGrafter"/>
</dbReference>
<keyword evidence="9" id="KW-0498">Mitosis</keyword>
<proteinExistence type="inferred from homology"/>
<evidence type="ECO:0000256" key="7">
    <source>
        <dbReference type="ARBA" id="ARBA00022737"/>
    </source>
</evidence>
<dbReference type="PANTHER" id="PTHR45629">
    <property type="entry name" value="SNF2/RAD54 FAMILY MEMBER"/>
    <property type="match status" value="1"/>
</dbReference>
<keyword evidence="10" id="KW-0378">Hydrolase</keyword>
<keyword evidence="13" id="KW-0995">Kinetochore</keyword>
<feature type="compositionally biased region" description="Acidic residues" evidence="22">
    <location>
        <begin position="1187"/>
        <end position="1236"/>
    </location>
</feature>
<dbReference type="PANTHER" id="PTHR45629:SF7">
    <property type="entry name" value="DNA EXCISION REPAIR PROTEIN ERCC-6-RELATED"/>
    <property type="match status" value="1"/>
</dbReference>
<evidence type="ECO:0000256" key="5">
    <source>
        <dbReference type="ARBA" id="ARBA00022553"/>
    </source>
</evidence>
<keyword evidence="7" id="KW-0677">Repeat</keyword>
<dbReference type="SMART" id="SM00487">
    <property type="entry name" value="DEXDc"/>
    <property type="match status" value="1"/>
</dbReference>
<feature type="compositionally biased region" description="Polar residues" evidence="22">
    <location>
        <begin position="881"/>
        <end position="914"/>
    </location>
</feature>
<protein>
    <recommendedName>
        <fullName evidence="20">DNA excision repair protein ERCC-6-like</fullName>
        <ecNumber evidence="3">3.6.4.12</ecNumber>
    </recommendedName>
    <alternativeName>
        <fullName evidence="21">ATP-dependent helicase ERCC6-like</fullName>
    </alternativeName>
</protein>
<dbReference type="GO" id="GO:0016787">
    <property type="term" value="F:hydrolase activity"/>
    <property type="evidence" value="ECO:0007669"/>
    <property type="project" value="UniProtKB-KW"/>
</dbReference>
<feature type="compositionally biased region" description="Polar residues" evidence="22">
    <location>
        <begin position="970"/>
        <end position="979"/>
    </location>
</feature>
<reference evidence="25 26" key="1">
    <citation type="submission" date="2024-01" db="EMBL/GenBank/DDBJ databases">
        <title>The genome of the rayed Mediterranean limpet Patella caerulea (Linnaeus, 1758).</title>
        <authorList>
            <person name="Anh-Thu Weber A."/>
            <person name="Halstead-Nussloch G."/>
        </authorList>
    </citation>
    <scope>NUCLEOTIDE SEQUENCE [LARGE SCALE GENOMIC DNA]</scope>
    <source>
        <strain evidence="25">AATW-2023a</strain>
        <tissue evidence="25">Whole specimen</tissue>
    </source>
</reference>
<evidence type="ECO:0000256" key="13">
    <source>
        <dbReference type="ARBA" id="ARBA00022838"/>
    </source>
</evidence>
<feature type="compositionally biased region" description="Acidic residues" evidence="22">
    <location>
        <begin position="1156"/>
        <end position="1169"/>
    </location>
</feature>
<dbReference type="GO" id="GO:0051301">
    <property type="term" value="P:cell division"/>
    <property type="evidence" value="ECO:0007669"/>
    <property type="project" value="UniProtKB-KW"/>
</dbReference>
<evidence type="ECO:0000256" key="14">
    <source>
        <dbReference type="ARBA" id="ARBA00022840"/>
    </source>
</evidence>
<dbReference type="SUPFAM" id="SSF52540">
    <property type="entry name" value="P-loop containing nucleoside triphosphate hydrolases"/>
    <property type="match status" value="2"/>
</dbReference>
<feature type="compositionally biased region" description="Polar residues" evidence="22">
    <location>
        <begin position="1001"/>
        <end position="1013"/>
    </location>
</feature>
<evidence type="ECO:0000313" key="26">
    <source>
        <dbReference type="Proteomes" id="UP001347796"/>
    </source>
</evidence>
<comment type="caution">
    <text evidence="25">The sequence shown here is derived from an EMBL/GenBank/DDBJ whole genome shotgun (WGS) entry which is preliminary data.</text>
</comment>
<keyword evidence="16" id="KW-0131">Cell cycle</keyword>